<proteinExistence type="predicted"/>
<feature type="domain" description="Neprosin PEP catalytic" evidence="2">
    <location>
        <begin position="152"/>
        <end position="409"/>
    </location>
</feature>
<dbReference type="AlphaFoldDB" id="R0HMI7"/>
<organism evidence="3 4">
    <name type="scientific">Capsella rubella</name>
    <dbReference type="NCBI Taxonomy" id="81985"/>
    <lineage>
        <taxon>Eukaryota</taxon>
        <taxon>Viridiplantae</taxon>
        <taxon>Streptophyta</taxon>
        <taxon>Embryophyta</taxon>
        <taxon>Tracheophyta</taxon>
        <taxon>Spermatophyta</taxon>
        <taxon>Magnoliopsida</taxon>
        <taxon>eudicotyledons</taxon>
        <taxon>Gunneridae</taxon>
        <taxon>Pentapetalae</taxon>
        <taxon>rosids</taxon>
        <taxon>malvids</taxon>
        <taxon>Brassicales</taxon>
        <taxon>Brassicaceae</taxon>
        <taxon>Camelineae</taxon>
        <taxon>Capsella</taxon>
    </lineage>
</organism>
<evidence type="ECO:0000259" key="2">
    <source>
        <dbReference type="PROSITE" id="PS52045"/>
    </source>
</evidence>
<dbReference type="Pfam" id="PF03080">
    <property type="entry name" value="Neprosin"/>
    <property type="match status" value="1"/>
</dbReference>
<dbReference type="PANTHER" id="PTHR31589:SF98">
    <property type="entry name" value="LIGASE, PUTATIVE (DUF239)-RELATED"/>
    <property type="match status" value="1"/>
</dbReference>
<dbReference type="InterPro" id="IPR004314">
    <property type="entry name" value="Neprosin"/>
</dbReference>
<dbReference type="eggNOG" id="ENOG502QVB2">
    <property type="taxonomic scope" value="Eukaryota"/>
</dbReference>
<keyword evidence="4" id="KW-1185">Reference proteome</keyword>
<protein>
    <recommendedName>
        <fullName evidence="2">Neprosin PEP catalytic domain-containing protein</fullName>
    </recommendedName>
</protein>
<feature type="chain" id="PRO_5004341859" description="Neprosin PEP catalytic domain-containing protein" evidence="1">
    <location>
        <begin position="25"/>
        <end position="410"/>
    </location>
</feature>
<dbReference type="Proteomes" id="UP000029121">
    <property type="component" value="Unassembled WGS sequence"/>
</dbReference>
<gene>
    <name evidence="3" type="ORF">CARUB_v10018447mg</name>
</gene>
<evidence type="ECO:0000313" key="3">
    <source>
        <dbReference type="EMBL" id="EOA25138.1"/>
    </source>
</evidence>
<dbReference type="STRING" id="81985.R0HMI7"/>
<dbReference type="Pfam" id="PF14365">
    <property type="entry name" value="Neprosin_AP"/>
    <property type="match status" value="1"/>
</dbReference>
<dbReference type="Gene3D" id="3.90.1320.10">
    <property type="entry name" value="Outer-capsid protein sigma 3, large lobe"/>
    <property type="match status" value="1"/>
</dbReference>
<feature type="signal peptide" evidence="1">
    <location>
        <begin position="1"/>
        <end position="24"/>
    </location>
</feature>
<dbReference type="PANTHER" id="PTHR31589">
    <property type="entry name" value="PROTEIN, PUTATIVE (DUF239)-RELATED-RELATED"/>
    <property type="match status" value="1"/>
</dbReference>
<evidence type="ECO:0000313" key="4">
    <source>
        <dbReference type="Proteomes" id="UP000029121"/>
    </source>
</evidence>
<name>R0HMI7_9BRAS</name>
<accession>R0HMI7</accession>
<sequence>MICRITTSLIVIVILLGIVTRSEYSNTRDVKVDRLLKKLNKPYVKSIKSPDGDIIDCVHMKNHPIYDHPLFKNHTIQMRPSSYPEGWTNKYSNNKKQNMVAQLWTINGICPKDSIPIRRTRKEDILRAKSIEKYGKKEPNNMFSRKSVNQPRQSDTHEYAILRLQPNSPQTKFHGTQAFLNVWRPHVQDDGEFSLAQVWVVAGNYSTLLNSIEAGWQVLVILFYFRPFVYWTADSYRRTGCYNTMCSGFVAINQEFALGAPILQVSFQDGQQIELFVSIWKDHSTGNWWLKFGPHFYVGYWPNALFNTLQTGGAEVHWGGEIVNLKNHSRHTTTVMGSGSFAETGYKKASYFRNIQILDEYNTVKQPVSDLRPAVTHPSCYTIRYGTNHPTWKTYFYYGGPGGTNPFCTL</sequence>
<dbReference type="PROSITE" id="PS52045">
    <property type="entry name" value="NEPROSIN_PEP_CD"/>
    <property type="match status" value="1"/>
</dbReference>
<reference evidence="4" key="1">
    <citation type="journal article" date="2013" name="Nat. Genet.">
        <title>The Capsella rubella genome and the genomic consequences of rapid mating system evolution.</title>
        <authorList>
            <person name="Slotte T."/>
            <person name="Hazzouri K.M."/>
            <person name="Agren J.A."/>
            <person name="Koenig D."/>
            <person name="Maumus F."/>
            <person name="Guo Y.L."/>
            <person name="Steige K."/>
            <person name="Platts A.E."/>
            <person name="Escobar J.S."/>
            <person name="Newman L.K."/>
            <person name="Wang W."/>
            <person name="Mandakova T."/>
            <person name="Vello E."/>
            <person name="Smith L.M."/>
            <person name="Henz S.R."/>
            <person name="Steffen J."/>
            <person name="Takuno S."/>
            <person name="Brandvain Y."/>
            <person name="Coop G."/>
            <person name="Andolfatto P."/>
            <person name="Hu T.T."/>
            <person name="Blanchette M."/>
            <person name="Clark R.M."/>
            <person name="Quesneville H."/>
            <person name="Nordborg M."/>
            <person name="Gaut B.S."/>
            <person name="Lysak M.A."/>
            <person name="Jenkins J."/>
            <person name="Grimwood J."/>
            <person name="Chapman J."/>
            <person name="Prochnik S."/>
            <person name="Shu S."/>
            <person name="Rokhsar D."/>
            <person name="Schmutz J."/>
            <person name="Weigel D."/>
            <person name="Wright S.I."/>
        </authorList>
    </citation>
    <scope>NUCLEOTIDE SEQUENCE [LARGE SCALE GENOMIC DNA]</scope>
    <source>
        <strain evidence="4">cv. Monte Gargano</strain>
    </source>
</reference>
<keyword evidence="1" id="KW-0732">Signal</keyword>
<dbReference type="InterPro" id="IPR053168">
    <property type="entry name" value="Glutamic_endopeptidase"/>
</dbReference>
<dbReference type="InterPro" id="IPR025521">
    <property type="entry name" value="Neprosin_propep"/>
</dbReference>
<dbReference type="EMBL" id="KB870809">
    <property type="protein sequence ID" value="EOA25138.1"/>
    <property type="molecule type" value="Genomic_DNA"/>
</dbReference>
<evidence type="ECO:0000256" key="1">
    <source>
        <dbReference type="SAM" id="SignalP"/>
    </source>
</evidence>